<dbReference type="Gene3D" id="3.90.226.10">
    <property type="entry name" value="2-enoyl-CoA Hydratase, Chain A, domain 1"/>
    <property type="match status" value="1"/>
</dbReference>
<reference evidence="1" key="1">
    <citation type="journal article" date="2015" name="Nature">
        <title>Complex archaea that bridge the gap between prokaryotes and eukaryotes.</title>
        <authorList>
            <person name="Spang A."/>
            <person name="Saw J.H."/>
            <person name="Jorgensen S.L."/>
            <person name="Zaremba-Niedzwiedzka K."/>
            <person name="Martijn J."/>
            <person name="Lind A.E."/>
            <person name="van Eijk R."/>
            <person name="Schleper C."/>
            <person name="Guy L."/>
            <person name="Ettema T.J."/>
        </authorList>
    </citation>
    <scope>NUCLEOTIDE SEQUENCE</scope>
</reference>
<dbReference type="AlphaFoldDB" id="A0A0F9CR88"/>
<dbReference type="SUPFAM" id="SSF52096">
    <property type="entry name" value="ClpP/crotonase"/>
    <property type="match status" value="1"/>
</dbReference>
<dbReference type="EMBL" id="LAZR01034915">
    <property type="protein sequence ID" value="KKL28942.1"/>
    <property type="molecule type" value="Genomic_DNA"/>
</dbReference>
<gene>
    <name evidence="1" type="ORF">LCGC14_2370110</name>
</gene>
<protein>
    <recommendedName>
        <fullName evidence="2">Enoyl-CoA hydratase/isomerase</fullName>
    </recommendedName>
</protein>
<evidence type="ECO:0000313" key="1">
    <source>
        <dbReference type="EMBL" id="KKL28942.1"/>
    </source>
</evidence>
<dbReference type="InterPro" id="IPR029045">
    <property type="entry name" value="ClpP/crotonase-like_dom_sf"/>
</dbReference>
<proteinExistence type="predicted"/>
<feature type="non-terminal residue" evidence="1">
    <location>
        <position position="154"/>
    </location>
</feature>
<dbReference type="CDD" id="cd06558">
    <property type="entry name" value="crotonase-like"/>
    <property type="match status" value="1"/>
</dbReference>
<dbReference type="Pfam" id="PF00378">
    <property type="entry name" value="ECH_1"/>
    <property type="match status" value="1"/>
</dbReference>
<dbReference type="PANTHER" id="PTHR11941:SF133">
    <property type="entry name" value="1,2-EPOXYPHENYLACETYL-COA ISOMERASE"/>
    <property type="match status" value="1"/>
</dbReference>
<accession>A0A0F9CR88</accession>
<sequence>MEAGNFRGFELTLHDPGITLITFNQPERLNGMTQEMKRDLVETLLQAQMDDAVRVVIFTGSGRAFSAGDDVTGRPVPSKGATALVPKIGGGHRTPIGTYDGLRALSQPLNLAVRNLDKLTIAAINGVAIQTGLSLALACDFRIASTEARLGSGT</sequence>
<evidence type="ECO:0008006" key="2">
    <source>
        <dbReference type="Google" id="ProtNLM"/>
    </source>
</evidence>
<organism evidence="1">
    <name type="scientific">marine sediment metagenome</name>
    <dbReference type="NCBI Taxonomy" id="412755"/>
    <lineage>
        <taxon>unclassified sequences</taxon>
        <taxon>metagenomes</taxon>
        <taxon>ecological metagenomes</taxon>
    </lineage>
</organism>
<comment type="caution">
    <text evidence="1">The sequence shown here is derived from an EMBL/GenBank/DDBJ whole genome shotgun (WGS) entry which is preliminary data.</text>
</comment>
<name>A0A0F9CR88_9ZZZZ</name>
<dbReference type="GO" id="GO:0006635">
    <property type="term" value="P:fatty acid beta-oxidation"/>
    <property type="evidence" value="ECO:0007669"/>
    <property type="project" value="TreeGrafter"/>
</dbReference>
<dbReference type="InterPro" id="IPR001753">
    <property type="entry name" value="Enoyl-CoA_hydra/iso"/>
</dbReference>
<dbReference type="PANTHER" id="PTHR11941">
    <property type="entry name" value="ENOYL-COA HYDRATASE-RELATED"/>
    <property type="match status" value="1"/>
</dbReference>